<evidence type="ECO:0000259" key="9">
    <source>
        <dbReference type="Pfam" id="PF03175"/>
    </source>
</evidence>
<name>X1DKI3_9ZZZZ</name>
<dbReference type="EMBL" id="BARU01004463">
    <property type="protein sequence ID" value="GAH20712.1"/>
    <property type="molecule type" value="Genomic_DNA"/>
</dbReference>
<keyword evidence="6" id="KW-0239">DNA-directed DNA polymerase</keyword>
<keyword evidence="7" id="KW-0238">DNA-binding</keyword>
<evidence type="ECO:0000256" key="3">
    <source>
        <dbReference type="ARBA" id="ARBA00022679"/>
    </source>
</evidence>
<dbReference type="PROSITE" id="PS00116">
    <property type="entry name" value="DNA_POLYMERASE_B"/>
    <property type="match status" value="1"/>
</dbReference>
<dbReference type="InterPro" id="IPR023211">
    <property type="entry name" value="DNA_pol_palm_dom_sf"/>
</dbReference>
<proteinExistence type="inferred from homology"/>
<dbReference type="InterPro" id="IPR043502">
    <property type="entry name" value="DNA/RNA_pol_sf"/>
</dbReference>
<evidence type="ECO:0000256" key="2">
    <source>
        <dbReference type="ARBA" id="ARBA00012417"/>
    </source>
</evidence>
<comment type="catalytic activity">
    <reaction evidence="8">
        <text>DNA(n) + a 2'-deoxyribonucleoside 5'-triphosphate = DNA(n+1) + diphosphate</text>
        <dbReference type="Rhea" id="RHEA:22508"/>
        <dbReference type="Rhea" id="RHEA-COMP:17339"/>
        <dbReference type="Rhea" id="RHEA-COMP:17340"/>
        <dbReference type="ChEBI" id="CHEBI:33019"/>
        <dbReference type="ChEBI" id="CHEBI:61560"/>
        <dbReference type="ChEBI" id="CHEBI:173112"/>
        <dbReference type="EC" id="2.7.7.7"/>
    </reaction>
</comment>
<dbReference type="AlphaFoldDB" id="X1DKI3"/>
<dbReference type="InterPro" id="IPR017964">
    <property type="entry name" value="DNA-dir_DNA_pol_B_CS"/>
</dbReference>
<reference evidence="10" key="1">
    <citation type="journal article" date="2014" name="Front. Microbiol.">
        <title>High frequency of phylogenetically diverse reductive dehalogenase-homologous genes in deep subseafloor sedimentary metagenomes.</title>
        <authorList>
            <person name="Kawai M."/>
            <person name="Futagami T."/>
            <person name="Toyoda A."/>
            <person name="Takaki Y."/>
            <person name="Nishi S."/>
            <person name="Hori S."/>
            <person name="Arai W."/>
            <person name="Tsubouchi T."/>
            <person name="Morono Y."/>
            <person name="Uchiyama I."/>
            <person name="Ito T."/>
            <person name="Fujiyama A."/>
            <person name="Inagaki F."/>
            <person name="Takami H."/>
        </authorList>
    </citation>
    <scope>NUCLEOTIDE SEQUENCE</scope>
    <source>
        <strain evidence="10">Expedition CK06-06</strain>
    </source>
</reference>
<keyword evidence="4" id="KW-0548">Nucleotidyltransferase</keyword>
<evidence type="ECO:0000256" key="6">
    <source>
        <dbReference type="ARBA" id="ARBA00022932"/>
    </source>
</evidence>
<organism evidence="10">
    <name type="scientific">marine sediment metagenome</name>
    <dbReference type="NCBI Taxonomy" id="412755"/>
    <lineage>
        <taxon>unclassified sequences</taxon>
        <taxon>metagenomes</taxon>
        <taxon>ecological metagenomes</taxon>
    </lineage>
</organism>
<feature type="non-terminal residue" evidence="10">
    <location>
        <position position="254"/>
    </location>
</feature>
<comment type="caution">
    <text evidence="10">The sequence shown here is derived from an EMBL/GenBank/DDBJ whole genome shotgun (WGS) entry which is preliminary data.</text>
</comment>
<protein>
    <recommendedName>
        <fullName evidence="2">DNA-directed DNA polymerase</fullName>
        <ecNumber evidence="2">2.7.7.7</ecNumber>
    </recommendedName>
</protein>
<feature type="domain" description="DNA-directed DNA polymerase family B mitochondria/virus" evidence="9">
    <location>
        <begin position="7"/>
        <end position="143"/>
    </location>
</feature>
<evidence type="ECO:0000313" key="10">
    <source>
        <dbReference type="EMBL" id="GAH20712.1"/>
    </source>
</evidence>
<dbReference type="InterPro" id="IPR004868">
    <property type="entry name" value="DNA-dir_DNA_pol_B_mt/vir"/>
</dbReference>
<evidence type="ECO:0000256" key="4">
    <source>
        <dbReference type="ARBA" id="ARBA00022695"/>
    </source>
</evidence>
<evidence type="ECO:0000256" key="5">
    <source>
        <dbReference type="ARBA" id="ARBA00022705"/>
    </source>
</evidence>
<dbReference type="GO" id="GO:0006260">
    <property type="term" value="P:DNA replication"/>
    <property type="evidence" value="ECO:0007669"/>
    <property type="project" value="UniProtKB-KW"/>
</dbReference>
<gene>
    <name evidence="10" type="ORF">S03H2_08976</name>
</gene>
<keyword evidence="3" id="KW-0808">Transferase</keyword>
<dbReference type="GO" id="GO:0003887">
    <property type="term" value="F:DNA-directed DNA polymerase activity"/>
    <property type="evidence" value="ECO:0007669"/>
    <property type="project" value="UniProtKB-KW"/>
</dbReference>
<evidence type="ECO:0000256" key="1">
    <source>
        <dbReference type="ARBA" id="ARBA00005755"/>
    </source>
</evidence>
<evidence type="ECO:0000256" key="8">
    <source>
        <dbReference type="ARBA" id="ARBA00049244"/>
    </source>
</evidence>
<evidence type="ECO:0000256" key="7">
    <source>
        <dbReference type="ARBA" id="ARBA00023125"/>
    </source>
</evidence>
<dbReference type="EC" id="2.7.7.7" evidence="2"/>
<dbReference type="GO" id="GO:0003677">
    <property type="term" value="F:DNA binding"/>
    <property type="evidence" value="ECO:0007669"/>
    <property type="project" value="UniProtKB-KW"/>
</dbReference>
<dbReference type="GO" id="GO:0000166">
    <property type="term" value="F:nucleotide binding"/>
    <property type="evidence" value="ECO:0007669"/>
    <property type="project" value="InterPro"/>
</dbReference>
<accession>X1DKI3</accession>
<feature type="non-terminal residue" evidence="10">
    <location>
        <position position="1"/>
    </location>
</feature>
<comment type="similarity">
    <text evidence="1">Belongs to the DNA polymerase type-B family.</text>
</comment>
<sequence length="254" mass="30595">FKTVLCTEALKYAIAANHLDTIIRMSIYRKADIFSDYVDYFYNYKKQYAKQNNQIMLTITKDFQNHVYGKFAQMRPISIEQQELNYKGYYREETYDLVTRQTEVVTKMFNKIWVTFGREPSNYYFVPIPAHITENARLYLYQLMKTVGLDNFIYCDTDSLIIREKHLPKLKKYLHKYRLGGLKIQYRFKTLSINGAKYYTMGDIKKIKGIPTKAQYLGDYKYEYVQFLRQDSHLRLQVTRYFVKSRKLIREQLT</sequence>
<dbReference type="Pfam" id="PF03175">
    <property type="entry name" value="DNA_pol_B_2"/>
    <property type="match status" value="1"/>
</dbReference>
<keyword evidence="5" id="KW-0235">DNA replication</keyword>
<dbReference type="Gene3D" id="3.90.1600.10">
    <property type="entry name" value="Palm domain of DNA polymerase"/>
    <property type="match status" value="1"/>
</dbReference>
<dbReference type="SUPFAM" id="SSF56672">
    <property type="entry name" value="DNA/RNA polymerases"/>
    <property type="match status" value="1"/>
</dbReference>